<dbReference type="EMBL" id="JYDL01000027">
    <property type="protein sequence ID" value="KRX23039.1"/>
    <property type="molecule type" value="Genomic_DNA"/>
</dbReference>
<proteinExistence type="predicted"/>
<dbReference type="AlphaFoldDB" id="A0A0V0S8R1"/>
<feature type="region of interest" description="Disordered" evidence="1">
    <location>
        <begin position="44"/>
        <end position="69"/>
    </location>
</feature>
<protein>
    <submittedName>
        <fullName evidence="2">Uncharacterized protein</fullName>
    </submittedName>
</protein>
<comment type="caution">
    <text evidence="2">The sequence shown here is derived from an EMBL/GenBank/DDBJ whole genome shotgun (WGS) entry which is preliminary data.</text>
</comment>
<dbReference type="OrthoDB" id="5915744at2759"/>
<reference evidence="2 3" key="1">
    <citation type="submission" date="2015-01" db="EMBL/GenBank/DDBJ databases">
        <title>Evolution of Trichinella species and genotypes.</title>
        <authorList>
            <person name="Korhonen P.K."/>
            <person name="Edoardo P."/>
            <person name="Giuseppe L.R."/>
            <person name="Gasser R.B."/>
        </authorList>
    </citation>
    <scope>NUCLEOTIDE SEQUENCE [LARGE SCALE GENOMIC DNA]</scope>
    <source>
        <strain evidence="2">ISS37</strain>
    </source>
</reference>
<evidence type="ECO:0000313" key="3">
    <source>
        <dbReference type="Proteomes" id="UP000054630"/>
    </source>
</evidence>
<sequence>MSLTISTSQEDRQPQRNANAKKQFAFDRLAKYLFLSTSARFEAEKNPNHSVSAVLYSDGEKESGRQKSE</sequence>
<accession>A0A0V0S8R1</accession>
<gene>
    <name evidence="2" type="ORF">T07_5636</name>
</gene>
<name>A0A0V0S8R1_9BILA</name>
<evidence type="ECO:0000313" key="2">
    <source>
        <dbReference type="EMBL" id="KRX23039.1"/>
    </source>
</evidence>
<feature type="compositionally biased region" description="Basic and acidic residues" evidence="1">
    <location>
        <begin position="58"/>
        <end position="69"/>
    </location>
</feature>
<dbReference type="Proteomes" id="UP000054630">
    <property type="component" value="Unassembled WGS sequence"/>
</dbReference>
<evidence type="ECO:0000256" key="1">
    <source>
        <dbReference type="SAM" id="MobiDB-lite"/>
    </source>
</evidence>
<feature type="region of interest" description="Disordered" evidence="1">
    <location>
        <begin position="1"/>
        <end position="22"/>
    </location>
</feature>
<organism evidence="2 3">
    <name type="scientific">Trichinella nelsoni</name>
    <dbReference type="NCBI Taxonomy" id="6336"/>
    <lineage>
        <taxon>Eukaryota</taxon>
        <taxon>Metazoa</taxon>
        <taxon>Ecdysozoa</taxon>
        <taxon>Nematoda</taxon>
        <taxon>Enoplea</taxon>
        <taxon>Dorylaimia</taxon>
        <taxon>Trichinellida</taxon>
        <taxon>Trichinellidae</taxon>
        <taxon>Trichinella</taxon>
    </lineage>
</organism>
<keyword evidence="3" id="KW-1185">Reference proteome</keyword>